<protein>
    <submittedName>
        <fullName evidence="8">Peptidase family M54</fullName>
    </submittedName>
</protein>
<dbReference type="Pfam" id="PF07998">
    <property type="entry name" value="Peptidase_M54"/>
    <property type="match status" value="1"/>
</dbReference>
<reference evidence="8 9" key="1">
    <citation type="submission" date="2019-08" db="EMBL/GenBank/DDBJ databases">
        <title>Deep-cultivation of Planctomycetes and their phenomic and genomic characterization uncovers novel biology.</title>
        <authorList>
            <person name="Wiegand S."/>
            <person name="Jogler M."/>
            <person name="Boedeker C."/>
            <person name="Pinto D."/>
            <person name="Vollmers J."/>
            <person name="Rivas-Marin E."/>
            <person name="Kohn T."/>
            <person name="Peeters S.H."/>
            <person name="Heuer A."/>
            <person name="Rast P."/>
            <person name="Oberbeckmann S."/>
            <person name="Bunk B."/>
            <person name="Jeske O."/>
            <person name="Meyerdierks A."/>
            <person name="Storesund J.E."/>
            <person name="Kallscheuer N."/>
            <person name="Luecker S."/>
            <person name="Lage O.M."/>
            <person name="Pohl T."/>
            <person name="Merkel B.J."/>
            <person name="Hornburger P."/>
            <person name="Mueller R.-W."/>
            <person name="Bruemmer F."/>
            <person name="Labrenz M."/>
            <person name="Spormann A.M."/>
            <person name="Op den Camp H."/>
            <person name="Overmann J."/>
            <person name="Amann R."/>
            <person name="Jetten M.S.M."/>
            <person name="Mascher T."/>
            <person name="Medema M.H."/>
            <person name="Devos D.P."/>
            <person name="Kaster A.-K."/>
            <person name="Ovreas L."/>
            <person name="Rohde M."/>
            <person name="Galperin M.Y."/>
            <person name="Jogler C."/>
        </authorList>
    </citation>
    <scope>NUCLEOTIDE SEQUENCE [LARGE SCALE GENOMIC DNA]</scope>
    <source>
        <strain evidence="8 9">FC18</strain>
    </source>
</reference>
<dbReference type="OrthoDB" id="269208at2"/>
<dbReference type="AlphaFoldDB" id="A0A5B9PIY8"/>
<dbReference type="PANTHER" id="PTHR15910">
    <property type="entry name" value="ARCHAEMETZINCIN"/>
    <property type="match status" value="1"/>
</dbReference>
<dbReference type="GO" id="GO:0046872">
    <property type="term" value="F:metal ion binding"/>
    <property type="evidence" value="ECO:0007669"/>
    <property type="project" value="UniProtKB-KW"/>
</dbReference>
<evidence type="ECO:0000256" key="4">
    <source>
        <dbReference type="ARBA" id="ARBA00022801"/>
    </source>
</evidence>
<evidence type="ECO:0000256" key="2">
    <source>
        <dbReference type="ARBA" id="ARBA00022670"/>
    </source>
</evidence>
<gene>
    <name evidence="8" type="ORF">MFFC18_51340</name>
</gene>
<dbReference type="KEGG" id="mff:MFFC18_51340"/>
<keyword evidence="6" id="KW-0482">Metalloprotease</keyword>
<evidence type="ECO:0000256" key="7">
    <source>
        <dbReference type="SAM" id="SignalP"/>
    </source>
</evidence>
<accession>A0A5B9PIY8</accession>
<feature type="signal peptide" evidence="7">
    <location>
        <begin position="1"/>
        <end position="30"/>
    </location>
</feature>
<dbReference type="CDD" id="cd11375">
    <property type="entry name" value="Peptidase_M54"/>
    <property type="match status" value="1"/>
</dbReference>
<proteinExistence type="predicted"/>
<sequence length="311" mass="35382" precursor="true">MTNPKKLAHTLATVVLLSVLWSTESSPCNACQTDRGLGLSKIKRTIPKLRTLHTRLEKPKAGDWLETHREKGQTFSQYRKSKPNVLSGRRRKLYVQPIGDFTETDNGLISTSAEFLSIYFQCEVIVNETLPESVIPDSAQRTHPSWGVHQLLTSHILEQVLAPELPADAFATIAFTKSDLWPGEGWSFVFGYASFRERVGVWSLARFGDPEDSDEVRKQCLLRTIKVATHETGHMFSIEHCTKYRCNMQGSNSLEESDSQPIYLCPECHAKILFAANCLPTDRYKKLIEFCEQHDLADEKEYFQRALSRVD</sequence>
<evidence type="ECO:0000256" key="6">
    <source>
        <dbReference type="ARBA" id="ARBA00023049"/>
    </source>
</evidence>
<dbReference type="SUPFAM" id="SSF55486">
    <property type="entry name" value="Metalloproteases ('zincins'), catalytic domain"/>
    <property type="match status" value="1"/>
</dbReference>
<keyword evidence="2" id="KW-0645">Protease</keyword>
<dbReference type="Gene3D" id="3.40.390.10">
    <property type="entry name" value="Collagenase (Catalytic Domain)"/>
    <property type="match status" value="1"/>
</dbReference>
<dbReference type="PANTHER" id="PTHR15910:SF1">
    <property type="entry name" value="ARCHAEMETZINCIN-2"/>
    <property type="match status" value="1"/>
</dbReference>
<name>A0A5B9PIY8_9BACT</name>
<dbReference type="GO" id="GO:0008237">
    <property type="term" value="F:metallopeptidase activity"/>
    <property type="evidence" value="ECO:0007669"/>
    <property type="project" value="UniProtKB-KW"/>
</dbReference>
<dbReference type="EMBL" id="CP042912">
    <property type="protein sequence ID" value="QEG25210.1"/>
    <property type="molecule type" value="Genomic_DNA"/>
</dbReference>
<evidence type="ECO:0000256" key="1">
    <source>
        <dbReference type="ARBA" id="ARBA00001947"/>
    </source>
</evidence>
<comment type="cofactor">
    <cofactor evidence="1">
        <name>Zn(2+)</name>
        <dbReference type="ChEBI" id="CHEBI:29105"/>
    </cofactor>
</comment>
<keyword evidence="5" id="KW-0862">Zinc</keyword>
<dbReference type="Proteomes" id="UP000322214">
    <property type="component" value="Chromosome"/>
</dbReference>
<dbReference type="InterPro" id="IPR024079">
    <property type="entry name" value="MetalloPept_cat_dom_sf"/>
</dbReference>
<dbReference type="GO" id="GO:0006508">
    <property type="term" value="P:proteolysis"/>
    <property type="evidence" value="ECO:0007669"/>
    <property type="project" value="UniProtKB-KW"/>
</dbReference>
<evidence type="ECO:0000313" key="8">
    <source>
        <dbReference type="EMBL" id="QEG25210.1"/>
    </source>
</evidence>
<keyword evidence="3" id="KW-0479">Metal-binding</keyword>
<dbReference type="RefSeq" id="WP_075085829.1">
    <property type="nucleotide sequence ID" value="NZ_CP042912.1"/>
</dbReference>
<evidence type="ECO:0000256" key="3">
    <source>
        <dbReference type="ARBA" id="ARBA00022723"/>
    </source>
</evidence>
<organism evidence="8 9">
    <name type="scientific">Mariniblastus fucicola</name>
    <dbReference type="NCBI Taxonomy" id="980251"/>
    <lineage>
        <taxon>Bacteria</taxon>
        <taxon>Pseudomonadati</taxon>
        <taxon>Planctomycetota</taxon>
        <taxon>Planctomycetia</taxon>
        <taxon>Pirellulales</taxon>
        <taxon>Pirellulaceae</taxon>
        <taxon>Mariniblastus</taxon>
    </lineage>
</organism>
<feature type="chain" id="PRO_5022850920" evidence="7">
    <location>
        <begin position="31"/>
        <end position="311"/>
    </location>
</feature>
<dbReference type="InterPro" id="IPR012962">
    <property type="entry name" value="Pept_M54_archaemetzincn"/>
</dbReference>
<keyword evidence="9" id="KW-1185">Reference proteome</keyword>
<keyword evidence="4" id="KW-0378">Hydrolase</keyword>
<evidence type="ECO:0000256" key="5">
    <source>
        <dbReference type="ARBA" id="ARBA00022833"/>
    </source>
</evidence>
<dbReference type="STRING" id="980251.GCA_001642875_03829"/>
<keyword evidence="7" id="KW-0732">Signal</keyword>
<evidence type="ECO:0000313" key="9">
    <source>
        <dbReference type="Proteomes" id="UP000322214"/>
    </source>
</evidence>